<feature type="transmembrane region" description="Helical" evidence="1">
    <location>
        <begin position="428"/>
        <end position="448"/>
    </location>
</feature>
<dbReference type="InterPro" id="IPR039672">
    <property type="entry name" value="MFS_2"/>
</dbReference>
<dbReference type="GO" id="GO:0015293">
    <property type="term" value="F:symporter activity"/>
    <property type="evidence" value="ECO:0007669"/>
    <property type="project" value="InterPro"/>
</dbReference>
<dbReference type="Pfam" id="PF13347">
    <property type="entry name" value="MFS_2"/>
    <property type="match status" value="1"/>
</dbReference>
<evidence type="ECO:0000313" key="4">
    <source>
        <dbReference type="EMBL" id="MBE6164610.1"/>
    </source>
</evidence>
<dbReference type="InterPro" id="IPR036259">
    <property type="entry name" value="MFS_trans_sf"/>
</dbReference>
<keyword evidence="1" id="KW-1133">Transmembrane helix</keyword>
<dbReference type="PANTHER" id="PTHR11328:SF24">
    <property type="entry name" value="MAJOR FACILITATOR SUPERFAMILY (MFS) PROFILE DOMAIN-CONTAINING PROTEIN"/>
    <property type="match status" value="1"/>
</dbReference>
<proteinExistence type="predicted"/>
<feature type="transmembrane region" description="Helical" evidence="1">
    <location>
        <begin position="291"/>
        <end position="311"/>
    </location>
</feature>
<evidence type="ECO:0000313" key="3">
    <source>
        <dbReference type="EMBL" id="KXU09889.1"/>
    </source>
</evidence>
<organism evidence="3 7">
    <name type="scientific">Streptococcus gallolyticus</name>
    <dbReference type="NCBI Taxonomy" id="315405"/>
    <lineage>
        <taxon>Bacteria</taxon>
        <taxon>Bacillati</taxon>
        <taxon>Bacillota</taxon>
        <taxon>Bacilli</taxon>
        <taxon>Lactobacillales</taxon>
        <taxon>Streptococcaceae</taxon>
        <taxon>Streptococcus</taxon>
    </lineage>
</organism>
<reference evidence="5 8" key="2">
    <citation type="submission" date="2018-06" db="EMBL/GenBank/DDBJ databases">
        <authorList>
            <consortium name="Pathogen Informatics"/>
            <person name="Doyle S."/>
        </authorList>
    </citation>
    <scope>NUCLEOTIDE SEQUENCE [LARGE SCALE GENOMIC DNA]</scope>
    <source>
        <strain evidence="5 8">NCTC13773</strain>
    </source>
</reference>
<feature type="transmembrane region" description="Helical" evidence="1">
    <location>
        <begin position="96"/>
        <end position="115"/>
    </location>
</feature>
<sequence>MVATTSNVEVSTNNSGGGKLLRWRQRVGYWLYETGRFTANLLIQTYLMIYMTDTARLSVAAVGTLFLVCKIIDAVTDYLAGLLIDRTNSRFGKSRPWAFLGVILVTVGLLTVFNIPSDWASNSQLVYAYVTYCVFSLGLTFLNIPEFTILPTLSDDPEERTVLATCRQLAGNVINFFGTTVFASLLVFFIGKGLQGYAQVAQLVTVFVVVCIVVSLLLLKEIYVDNVSADNDEEEQPKHNLLKASVLILKNRRFWLFGLMAAFISFAFMMTLMCGAYYFKNVMDNPVMQGTAMMCLSGAQFIGMFLTPMLGKKYSKRVLIMVGIIMGELGYFGLYLAQPALVLVSYFIIGFGFSIAFTMYFALMPELFDYLEYEIGHPVSGITSSLTQYLVKVGETLNNVAIAWVLVIGQYDASLEVQKAVTKLAIRLNISLIPGIIGLLGLLCVFFLDLEKLYPTVRAALNKRQGKVETENVQK</sequence>
<keyword evidence="1" id="KW-0812">Transmembrane</keyword>
<dbReference type="Proteomes" id="UP000070198">
    <property type="component" value="Unassembled WGS sequence"/>
</dbReference>
<feature type="transmembrane region" description="Helical" evidence="1">
    <location>
        <begin position="197"/>
        <end position="219"/>
    </location>
</feature>
<dbReference type="Proteomes" id="UP000071927">
    <property type="component" value="Unassembled WGS sequence"/>
</dbReference>
<evidence type="ECO:0000313" key="7">
    <source>
        <dbReference type="Proteomes" id="UP000071927"/>
    </source>
</evidence>
<dbReference type="SUPFAM" id="SSF103473">
    <property type="entry name" value="MFS general substrate transporter"/>
    <property type="match status" value="1"/>
</dbReference>
<name>A0A139R505_9STRE</name>
<dbReference type="AlphaFoldDB" id="A0A139R505"/>
<dbReference type="GO" id="GO:0006814">
    <property type="term" value="P:sodium ion transport"/>
    <property type="evidence" value="ECO:0007669"/>
    <property type="project" value="InterPro"/>
</dbReference>
<evidence type="ECO:0000313" key="8">
    <source>
        <dbReference type="Proteomes" id="UP000249013"/>
    </source>
</evidence>
<dbReference type="Proteomes" id="UP000700800">
    <property type="component" value="Unassembled WGS sequence"/>
</dbReference>
<dbReference type="InterPro" id="IPR001927">
    <property type="entry name" value="Na/Gal_symport"/>
</dbReference>
<feature type="transmembrane region" description="Helical" evidence="1">
    <location>
        <begin position="318"/>
        <end position="337"/>
    </location>
</feature>
<evidence type="ECO:0000313" key="2">
    <source>
        <dbReference type="EMBL" id="KXT72468.1"/>
    </source>
</evidence>
<dbReference type="GO" id="GO:0005886">
    <property type="term" value="C:plasma membrane"/>
    <property type="evidence" value="ECO:0007669"/>
    <property type="project" value="TreeGrafter"/>
</dbReference>
<keyword evidence="1" id="KW-0472">Membrane</keyword>
<dbReference type="EMBL" id="SVAF01000009">
    <property type="protein sequence ID" value="MBE6164610.1"/>
    <property type="molecule type" value="Genomic_DNA"/>
</dbReference>
<feature type="transmembrane region" description="Helical" evidence="1">
    <location>
        <begin position="57"/>
        <end position="84"/>
    </location>
</feature>
<dbReference type="RefSeq" id="WP_012962275.1">
    <property type="nucleotide sequence ID" value="NZ_JAKEIN010000001.1"/>
</dbReference>
<dbReference type="EMBL" id="LS483409">
    <property type="protein sequence ID" value="SQG80080.1"/>
    <property type="molecule type" value="Genomic_DNA"/>
</dbReference>
<dbReference type="EMBL" id="LQOF01000056">
    <property type="protein sequence ID" value="KXT72468.1"/>
    <property type="molecule type" value="Genomic_DNA"/>
</dbReference>
<evidence type="ECO:0000256" key="1">
    <source>
        <dbReference type="SAM" id="Phobius"/>
    </source>
</evidence>
<reference evidence="6 7" key="1">
    <citation type="submission" date="2016-01" db="EMBL/GenBank/DDBJ databases">
        <title>Highly variable Streptococcus oralis are common among viridans streptococci isolated from primates.</title>
        <authorList>
            <person name="Denapaite D."/>
            <person name="Rieger M."/>
            <person name="Koendgen S."/>
            <person name="Brueckner R."/>
            <person name="Ochigava I."/>
            <person name="Kappeler P."/>
            <person name="Maetz-Rensing K."/>
            <person name="Leendertz F."/>
            <person name="Hakenbeck R."/>
        </authorList>
    </citation>
    <scope>NUCLEOTIDE SEQUENCE [LARGE SCALE GENOMIC DNA]</scope>
    <source>
        <strain evidence="2 6">DD02</strain>
        <strain evidence="3 7">DD03</strain>
    </source>
</reference>
<evidence type="ECO:0000313" key="5">
    <source>
        <dbReference type="EMBL" id="SQG80080.1"/>
    </source>
</evidence>
<feature type="transmembrane region" description="Helical" evidence="1">
    <location>
        <begin position="254"/>
        <end position="279"/>
    </location>
</feature>
<gene>
    <name evidence="5" type="primary">uidB</name>
    <name evidence="4" type="ORF">E7156_04755</name>
    <name evidence="5" type="ORF">NCTC13773_01906</name>
    <name evidence="2" type="ORF">SGADD02_00495</name>
    <name evidence="3" type="ORF">SGADD03_00415</name>
</gene>
<feature type="transmembrane region" description="Helical" evidence="1">
    <location>
        <begin position="29"/>
        <end position="51"/>
    </location>
</feature>
<dbReference type="PANTHER" id="PTHR11328">
    <property type="entry name" value="MAJOR FACILITATOR SUPERFAMILY DOMAIN-CONTAINING PROTEIN"/>
    <property type="match status" value="1"/>
</dbReference>
<dbReference type="EMBL" id="LQXV01000126">
    <property type="protein sequence ID" value="KXU09889.1"/>
    <property type="molecule type" value="Genomic_DNA"/>
</dbReference>
<feature type="transmembrane region" description="Helical" evidence="1">
    <location>
        <begin position="127"/>
        <end position="149"/>
    </location>
</feature>
<dbReference type="GO" id="GO:0008643">
    <property type="term" value="P:carbohydrate transport"/>
    <property type="evidence" value="ECO:0007669"/>
    <property type="project" value="InterPro"/>
</dbReference>
<feature type="transmembrane region" description="Helical" evidence="1">
    <location>
        <begin position="169"/>
        <end position="191"/>
    </location>
</feature>
<feature type="transmembrane region" description="Helical" evidence="1">
    <location>
        <begin position="343"/>
        <end position="363"/>
    </location>
</feature>
<dbReference type="Gene3D" id="1.20.1250.20">
    <property type="entry name" value="MFS general substrate transporter like domains"/>
    <property type="match status" value="2"/>
</dbReference>
<accession>A0A139R505</accession>
<reference evidence="4" key="3">
    <citation type="submission" date="2019-04" db="EMBL/GenBank/DDBJ databases">
        <title>Evolution of Biomass-Degrading Anaerobic Consortia Revealed by Metagenomics.</title>
        <authorList>
            <person name="Peng X."/>
        </authorList>
    </citation>
    <scope>NUCLEOTIDE SEQUENCE</scope>
    <source>
        <strain evidence="4">SIG195</strain>
    </source>
</reference>
<dbReference type="NCBIfam" id="TIGR00792">
    <property type="entry name" value="gph"/>
    <property type="match status" value="1"/>
</dbReference>
<evidence type="ECO:0000313" key="6">
    <source>
        <dbReference type="Proteomes" id="UP000070198"/>
    </source>
</evidence>
<dbReference type="OMA" id="AFAIGFN"/>
<dbReference type="PATRIC" id="fig|315405.11.peg.555"/>
<dbReference type="Proteomes" id="UP000249013">
    <property type="component" value="Chromosome 1"/>
</dbReference>
<protein>
    <submittedName>
        <fullName evidence="4">MFS transporter</fullName>
    </submittedName>
    <submittedName>
        <fullName evidence="5">Sugar (Glycoside-pentoside-hexuronide) transporter</fullName>
    </submittedName>
    <submittedName>
        <fullName evidence="3">Xyloside transporter XynT</fullName>
    </submittedName>
</protein>